<gene>
    <name evidence="6" type="ORF">BN1048_01503</name>
</gene>
<dbReference type="PROSITE" id="PS50943">
    <property type="entry name" value="HTH_CROC1"/>
    <property type="match status" value="1"/>
</dbReference>
<keyword evidence="3" id="KW-1133">Transmembrane helix</keyword>
<comment type="subcellular location">
    <subcellularLocation>
        <location evidence="1">Endomembrane system</location>
        <topology evidence="1">Multi-pass membrane protein</topology>
    </subcellularLocation>
</comment>
<dbReference type="RefSeq" id="WP_035809910.1">
    <property type="nucleotide sequence ID" value="NZ_CCSE01000001.1"/>
</dbReference>
<dbReference type="Proteomes" id="UP000044136">
    <property type="component" value="Unassembled WGS sequence"/>
</dbReference>
<protein>
    <submittedName>
        <fullName evidence="6">Helix-turn-helix</fullName>
    </submittedName>
</protein>
<dbReference type="EMBL" id="CCSE01000001">
    <property type="protein sequence ID" value="CEA01826.1"/>
    <property type="molecule type" value="Genomic_DNA"/>
</dbReference>
<dbReference type="InterPro" id="IPR001387">
    <property type="entry name" value="Cro/C1-type_HTH"/>
</dbReference>
<evidence type="ECO:0000256" key="2">
    <source>
        <dbReference type="ARBA" id="ARBA00022692"/>
    </source>
</evidence>
<evidence type="ECO:0000256" key="3">
    <source>
        <dbReference type="ARBA" id="ARBA00022989"/>
    </source>
</evidence>
<keyword evidence="2" id="KW-0812">Transmembrane</keyword>
<dbReference type="GO" id="GO:0012505">
    <property type="term" value="C:endomembrane system"/>
    <property type="evidence" value="ECO:0007669"/>
    <property type="project" value="UniProtKB-SubCell"/>
</dbReference>
<dbReference type="Pfam" id="PF13443">
    <property type="entry name" value="HTH_26"/>
    <property type="match status" value="1"/>
</dbReference>
<dbReference type="InterPro" id="IPR010982">
    <property type="entry name" value="Lambda_DNA-bd_dom_sf"/>
</dbReference>
<name>A0A078MAW7_9STAP</name>
<keyword evidence="7" id="KW-1185">Reference proteome</keyword>
<organism evidence="6 7">
    <name type="scientific">Jeotgalicoccus saudimassiliensis</name>
    <dbReference type="NCBI Taxonomy" id="1461582"/>
    <lineage>
        <taxon>Bacteria</taxon>
        <taxon>Bacillati</taxon>
        <taxon>Bacillota</taxon>
        <taxon>Bacilli</taxon>
        <taxon>Bacillales</taxon>
        <taxon>Staphylococcaceae</taxon>
        <taxon>Jeotgalicoccus</taxon>
    </lineage>
</organism>
<dbReference type="SMART" id="SM00530">
    <property type="entry name" value="HTH_XRE"/>
    <property type="match status" value="1"/>
</dbReference>
<dbReference type="Gene3D" id="1.10.260.40">
    <property type="entry name" value="lambda repressor-like DNA-binding domains"/>
    <property type="match status" value="1"/>
</dbReference>
<dbReference type="CDD" id="cd00093">
    <property type="entry name" value="HTH_XRE"/>
    <property type="match status" value="1"/>
</dbReference>
<dbReference type="SUPFAM" id="SSF47413">
    <property type="entry name" value="lambda repressor-like DNA-binding domains"/>
    <property type="match status" value="1"/>
</dbReference>
<dbReference type="HOGENOM" id="CLU_107494_0_0_9"/>
<dbReference type="GO" id="GO:0003677">
    <property type="term" value="F:DNA binding"/>
    <property type="evidence" value="ECO:0007669"/>
    <property type="project" value="InterPro"/>
</dbReference>
<accession>A0A078MAW7</accession>
<dbReference type="Pfam" id="PF06803">
    <property type="entry name" value="DUF1232"/>
    <property type="match status" value="1"/>
</dbReference>
<evidence type="ECO:0000313" key="7">
    <source>
        <dbReference type="Proteomes" id="UP000044136"/>
    </source>
</evidence>
<evidence type="ECO:0000256" key="4">
    <source>
        <dbReference type="ARBA" id="ARBA00023136"/>
    </source>
</evidence>
<dbReference type="AlphaFoldDB" id="A0A078MAW7"/>
<feature type="domain" description="HTH cro/C1-type" evidence="5">
    <location>
        <begin position="11"/>
        <end position="65"/>
    </location>
</feature>
<proteinExistence type="predicted"/>
<evidence type="ECO:0000259" key="5">
    <source>
        <dbReference type="PROSITE" id="PS50943"/>
    </source>
</evidence>
<evidence type="ECO:0000256" key="1">
    <source>
        <dbReference type="ARBA" id="ARBA00004127"/>
    </source>
</evidence>
<dbReference type="InterPro" id="IPR010652">
    <property type="entry name" value="DUF1232"/>
</dbReference>
<keyword evidence="4" id="KW-0472">Membrane</keyword>
<dbReference type="STRING" id="1461582.BN1048_01503"/>
<evidence type="ECO:0000313" key="6">
    <source>
        <dbReference type="EMBL" id="CEA01826.1"/>
    </source>
</evidence>
<dbReference type="eggNOG" id="COG3339">
    <property type="taxonomic scope" value="Bacteria"/>
</dbReference>
<sequence>MERQNRLYQFMKNEMDKRSMSLRRFSIFVNIDHATLSKIMNGKRQVNLNHLQKLSESLSVDFDFLLELAGYGKPVKDDLEQTWEAVQKIAEELTDVNESISFERVNQEISNFETYSQTAAGQEKIVAEFDTKMKETAGIGKYVEQLKAMYAHFINGHGHTRDQILIGAALLYFIVTTDLLPDYLLPVGLLDDAFIVQAISQRLENKNILL</sequence>
<reference evidence="6 7" key="1">
    <citation type="submission" date="2014-07" db="EMBL/GenBank/DDBJ databases">
        <authorList>
            <person name="Urmite Genomes Urmite Genomes"/>
        </authorList>
    </citation>
    <scope>NUCLEOTIDE SEQUENCE [LARGE SCALE GENOMIC DNA]</scope>
    <source>
        <strain evidence="6 7">13MG44_air</strain>
    </source>
</reference>